<accession>A0A7S3FH94</accession>
<dbReference type="GO" id="GO:0016020">
    <property type="term" value="C:membrane"/>
    <property type="evidence" value="ECO:0007669"/>
    <property type="project" value="UniProtKB-SubCell"/>
</dbReference>
<evidence type="ECO:0000313" key="7">
    <source>
        <dbReference type="EMBL" id="CAE0146254.1"/>
    </source>
</evidence>
<name>A0A7S3FH94_9VIRI</name>
<evidence type="ECO:0000256" key="1">
    <source>
        <dbReference type="ARBA" id="ARBA00004141"/>
    </source>
</evidence>
<dbReference type="GO" id="GO:0140359">
    <property type="term" value="F:ABC-type transporter activity"/>
    <property type="evidence" value="ECO:0007669"/>
    <property type="project" value="InterPro"/>
</dbReference>
<organism evidence="7">
    <name type="scientific">Prasinoderma singulare</name>
    <dbReference type="NCBI Taxonomy" id="676789"/>
    <lineage>
        <taxon>Eukaryota</taxon>
        <taxon>Viridiplantae</taxon>
        <taxon>Prasinodermophyta</taxon>
        <taxon>Prasinodermophyceae</taxon>
        <taxon>Prasinodermales</taxon>
        <taxon>Prasinodermaceae</taxon>
        <taxon>Prasinoderma</taxon>
    </lineage>
</organism>
<dbReference type="Pfam" id="PF01061">
    <property type="entry name" value="ABC2_membrane"/>
    <property type="match status" value="1"/>
</dbReference>
<keyword evidence="4" id="KW-1133">Transmembrane helix</keyword>
<evidence type="ECO:0000256" key="4">
    <source>
        <dbReference type="ARBA" id="ARBA00022989"/>
    </source>
</evidence>
<keyword evidence="3" id="KW-0812">Transmembrane</keyword>
<reference evidence="7" key="1">
    <citation type="submission" date="2021-01" db="EMBL/GenBank/DDBJ databases">
        <authorList>
            <person name="Corre E."/>
            <person name="Pelletier E."/>
            <person name="Niang G."/>
            <person name="Scheremetjew M."/>
            <person name="Finn R."/>
            <person name="Kale V."/>
            <person name="Holt S."/>
            <person name="Cochrane G."/>
            <person name="Meng A."/>
            <person name="Brown T."/>
            <person name="Cohen L."/>
        </authorList>
    </citation>
    <scope>NUCLEOTIDE SEQUENCE</scope>
    <source>
        <strain evidence="7">RCC927</strain>
    </source>
</reference>
<evidence type="ECO:0000259" key="6">
    <source>
        <dbReference type="Pfam" id="PF01061"/>
    </source>
</evidence>
<evidence type="ECO:0000256" key="2">
    <source>
        <dbReference type="ARBA" id="ARBA00022448"/>
    </source>
</evidence>
<proteinExistence type="predicted"/>
<sequence length="215" mass="22696">MASIMKTVSAFSRERAVVDRERTAGSYDVAPYFMSKCVAEIPVTSAFPLLFSAVVFPMTGLAGGLPGFARFAAASTLEAATASALGLAVGAVAPSPEVANALAPAMMLSNIVFGGLFVSADNVPSYLRLLPKASLVRHCFQGLCINEFSAGIEFEASRPSDVKDGAEVLERFGLQGSFAGTCAKQAKLCCFYNYAAFVLLRNNKPEFAAMQPPQE</sequence>
<evidence type="ECO:0000256" key="5">
    <source>
        <dbReference type="ARBA" id="ARBA00023136"/>
    </source>
</evidence>
<dbReference type="EMBL" id="HBHY01016613">
    <property type="protein sequence ID" value="CAE0146254.1"/>
    <property type="molecule type" value="Transcribed_RNA"/>
</dbReference>
<keyword evidence="2" id="KW-0813">Transport</keyword>
<dbReference type="PANTHER" id="PTHR48041">
    <property type="entry name" value="ABC TRANSPORTER G FAMILY MEMBER 28"/>
    <property type="match status" value="1"/>
</dbReference>
<dbReference type="InterPro" id="IPR013525">
    <property type="entry name" value="ABC2_TM"/>
</dbReference>
<evidence type="ECO:0000256" key="3">
    <source>
        <dbReference type="ARBA" id="ARBA00022692"/>
    </source>
</evidence>
<dbReference type="AlphaFoldDB" id="A0A7S3FH94"/>
<feature type="domain" description="ABC-2 type transporter transmembrane" evidence="6">
    <location>
        <begin position="2"/>
        <end position="148"/>
    </location>
</feature>
<comment type="subcellular location">
    <subcellularLocation>
        <location evidence="1">Membrane</location>
        <topology evidence="1">Multi-pass membrane protein</topology>
    </subcellularLocation>
</comment>
<protein>
    <recommendedName>
        <fullName evidence="6">ABC-2 type transporter transmembrane domain-containing protein</fullName>
    </recommendedName>
</protein>
<dbReference type="InterPro" id="IPR050352">
    <property type="entry name" value="ABCG_transporters"/>
</dbReference>
<dbReference type="PANTHER" id="PTHR48041:SF41">
    <property type="entry name" value="ABC TRANSPORTER G FAMILY"/>
    <property type="match status" value="1"/>
</dbReference>
<gene>
    <name evidence="7" type="ORF">PSIN1315_LOCUS10761</name>
</gene>
<keyword evidence="5" id="KW-0472">Membrane</keyword>